<dbReference type="EC" id="1.3.99.-" evidence="14"/>
<evidence type="ECO:0000256" key="5">
    <source>
        <dbReference type="ARBA" id="ARBA00022475"/>
    </source>
</evidence>
<accession>A0A0H3FAM9</accession>
<keyword evidence="10" id="KW-0560">Oxidoreductase</keyword>
<evidence type="ECO:0000256" key="2">
    <source>
        <dbReference type="ARBA" id="ARBA00005073"/>
    </source>
</evidence>
<keyword evidence="6 14" id="KW-0349">Heme</keyword>
<dbReference type="eggNOG" id="COG1981">
    <property type="taxonomic scope" value="Bacteria"/>
</dbReference>
<dbReference type="GO" id="GO:0006782">
    <property type="term" value="P:protoporphyrinogen IX biosynthetic process"/>
    <property type="evidence" value="ECO:0007669"/>
    <property type="project" value="UniProtKB-UniRule"/>
</dbReference>
<comment type="pathway">
    <text evidence="2 14">Porphyrin-containing compound metabolism; protoporphyrin-IX biosynthesis; protoporphyrin-IX from protoporphyrinogen-IX: step 1/1.</text>
</comment>
<keyword evidence="7 15" id="KW-0812">Transmembrane</keyword>
<evidence type="ECO:0000256" key="11">
    <source>
        <dbReference type="ARBA" id="ARBA00023004"/>
    </source>
</evidence>
<keyword evidence="11 14" id="KW-0408">Iron</keyword>
<proteinExistence type="inferred from homology"/>
<evidence type="ECO:0000256" key="10">
    <source>
        <dbReference type="ARBA" id="ARBA00023002"/>
    </source>
</evidence>
<dbReference type="PANTHER" id="PTHR40255:SF1">
    <property type="entry name" value="PROTOPORPHYRINOGEN IX OXIDASE"/>
    <property type="match status" value="1"/>
</dbReference>
<evidence type="ECO:0000256" key="3">
    <source>
        <dbReference type="ARBA" id="ARBA00006501"/>
    </source>
</evidence>
<dbReference type="EMBL" id="JBHUCJ010000145">
    <property type="protein sequence ID" value="MFD3227109.1"/>
    <property type="molecule type" value="Genomic_DNA"/>
</dbReference>
<evidence type="ECO:0000313" key="18">
    <source>
        <dbReference type="Proteomes" id="UP000007257"/>
    </source>
</evidence>
<dbReference type="OrthoDB" id="194724at2"/>
<dbReference type="PIRSF" id="PIRSF004638">
    <property type="entry name" value="UCP004638"/>
    <property type="match status" value="1"/>
</dbReference>
<comment type="catalytic activity">
    <reaction evidence="13 14">
        <text>protoporphyrinogen IX + 3 A = protoporphyrin IX + 3 AH2</text>
        <dbReference type="Rhea" id="RHEA:62000"/>
        <dbReference type="ChEBI" id="CHEBI:13193"/>
        <dbReference type="ChEBI" id="CHEBI:17499"/>
        <dbReference type="ChEBI" id="CHEBI:57306"/>
        <dbReference type="ChEBI" id="CHEBI:57307"/>
    </reaction>
</comment>
<feature type="transmembrane region" description="Helical" evidence="15">
    <location>
        <begin position="57"/>
        <end position="76"/>
    </location>
</feature>
<dbReference type="Pfam" id="PF03653">
    <property type="entry name" value="UPF0093"/>
    <property type="match status" value="1"/>
</dbReference>
<organism evidence="16 18">
    <name type="scientific">Rahnella sp. (strain Y9602)</name>
    <dbReference type="NCBI Taxonomy" id="2703885"/>
    <lineage>
        <taxon>Bacteria</taxon>
        <taxon>Pseudomonadati</taxon>
        <taxon>Pseudomonadota</taxon>
        <taxon>Gammaproteobacteria</taxon>
        <taxon>Enterobacterales</taxon>
        <taxon>Yersiniaceae</taxon>
        <taxon>Rahnella</taxon>
    </lineage>
</organism>
<comment type="function">
    <text evidence="14">Catalyzes the oxidation of protoporphyrinogen IX to protoporphyrin IX.</text>
</comment>
<comment type="similarity">
    <text evidence="3 14">Belongs to the HemJ family.</text>
</comment>
<reference evidence="17 19" key="3">
    <citation type="submission" date="2024-09" db="EMBL/GenBank/DDBJ databases">
        <title>Genomes of Rahnella.</title>
        <authorList>
            <person name="Mnguni F.C."/>
            <person name="Shin G.Y."/>
            <person name="Coutinho T."/>
        </authorList>
    </citation>
    <scope>NUCLEOTIDE SEQUENCE [LARGE SCALE GENOMIC DNA]</scope>
    <source>
        <strain evidence="17 19">20WA0057</strain>
    </source>
</reference>
<dbReference type="AlphaFoldDB" id="A0A0H3FAM9"/>
<keyword evidence="9 15" id="KW-1133">Transmembrane helix</keyword>
<dbReference type="Proteomes" id="UP000007257">
    <property type="component" value="Chromosome"/>
</dbReference>
<feature type="transmembrane region" description="Helical" evidence="15">
    <location>
        <begin position="82"/>
        <end position="101"/>
    </location>
</feature>
<reference evidence="16 18" key="2">
    <citation type="journal article" date="2012" name="J. Bacteriol.">
        <title>Complete Genome Sequence of Rahnella sp. Strain Y9602, a Gammaproteobacterium Isolate from Metal- and Radionuclide-Contaminated Soil.</title>
        <authorList>
            <person name="Martinez R.J."/>
            <person name="Bruce D."/>
            <person name="Detter C."/>
            <person name="Goodwin L.A."/>
            <person name="Han J."/>
            <person name="Han C.S."/>
            <person name="Held B."/>
            <person name="Land M.L."/>
            <person name="Mikhailova N."/>
            <person name="Nolan M."/>
            <person name="Pennacchio L."/>
            <person name="Pitluck S."/>
            <person name="Tapia R."/>
            <person name="Woyke T."/>
            <person name="Sobecky P.A."/>
        </authorList>
    </citation>
    <scope>NUCLEOTIDE SEQUENCE [LARGE SCALE GENOMIC DNA]</scope>
    <source>
        <strain evidence="16 18">Y9602</strain>
    </source>
</reference>
<evidence type="ECO:0000256" key="7">
    <source>
        <dbReference type="ARBA" id="ARBA00022692"/>
    </source>
</evidence>
<dbReference type="InterPro" id="IPR005265">
    <property type="entry name" value="HemJ-like"/>
</dbReference>
<name>A0A0H3FAM9_RAHSY</name>
<reference evidence="18" key="1">
    <citation type="submission" date="2011-01" db="EMBL/GenBank/DDBJ databases">
        <title>Complete sequence of chromosome of Rahnella sp. Y9602.</title>
        <authorList>
            <consortium name="US DOE Joint Genome Institute"/>
            <person name="Lucas S."/>
            <person name="Copeland A."/>
            <person name="Lapidus A."/>
            <person name="Cheng J.-F."/>
            <person name="Goodwin L."/>
            <person name="Pitluck S."/>
            <person name="Lu M."/>
            <person name="Detter J.C."/>
            <person name="Han C."/>
            <person name="Tapia R."/>
            <person name="Land M."/>
            <person name="Hauser L."/>
            <person name="Kyrpides N."/>
            <person name="Ivanova N."/>
            <person name="Ovchinnikova G."/>
            <person name="Pagani I."/>
            <person name="Sobecky P.A."/>
            <person name="Martinez R.J."/>
            <person name="Woyke T."/>
        </authorList>
    </citation>
    <scope>NUCLEOTIDE SEQUENCE [LARGE SCALE GENOMIC DNA]</scope>
    <source>
        <strain evidence="18">Y9602</strain>
    </source>
</reference>
<feature type="transmembrane region" description="Helical" evidence="15">
    <location>
        <begin position="122"/>
        <end position="140"/>
    </location>
</feature>
<dbReference type="RefSeq" id="WP_013575664.1">
    <property type="nucleotide sequence ID" value="NC_015061.1"/>
</dbReference>
<evidence type="ECO:0000256" key="1">
    <source>
        <dbReference type="ARBA" id="ARBA00004651"/>
    </source>
</evidence>
<dbReference type="GO" id="GO:0070818">
    <property type="term" value="F:protoporphyrinogen oxidase activity"/>
    <property type="evidence" value="ECO:0007669"/>
    <property type="project" value="UniProtKB-UniRule"/>
</dbReference>
<dbReference type="Proteomes" id="UP001598201">
    <property type="component" value="Unassembled WGS sequence"/>
</dbReference>
<dbReference type="HOGENOM" id="CLU_125006_1_1_6"/>
<dbReference type="GeneID" id="95417018"/>
<dbReference type="KEGG" id="rah:Rahaq_2356"/>
<evidence type="ECO:0000256" key="6">
    <source>
        <dbReference type="ARBA" id="ARBA00022617"/>
    </source>
</evidence>
<dbReference type="PANTHER" id="PTHR40255">
    <property type="entry name" value="UPF0093 MEMBRANE PROTEIN SLR1790"/>
    <property type="match status" value="1"/>
</dbReference>
<evidence type="ECO:0000256" key="4">
    <source>
        <dbReference type="ARBA" id="ARBA00017504"/>
    </source>
</evidence>
<keyword evidence="8 14" id="KW-0479">Metal-binding</keyword>
<evidence type="ECO:0000313" key="19">
    <source>
        <dbReference type="Proteomes" id="UP001598201"/>
    </source>
</evidence>
<evidence type="ECO:0000256" key="15">
    <source>
        <dbReference type="SAM" id="Phobius"/>
    </source>
</evidence>
<evidence type="ECO:0000256" key="8">
    <source>
        <dbReference type="ARBA" id="ARBA00022723"/>
    </source>
</evidence>
<evidence type="ECO:0000256" key="14">
    <source>
        <dbReference type="PIRNR" id="PIRNR004638"/>
    </source>
</evidence>
<sequence length="143" mass="15423" precursor="true">MLHEWLNALHVIAGVLWIGGMLAMALVSMACSRTSGTAESAGQTLLLETVRKWTRSVTSPAMILLWVAGIVMIVSYGKFPHAWLLIKMVVVLVLSALHGLLSGDLRRRATGQPVKDFALVRNASAVIIVGVILIGILAIIRPF</sequence>
<dbReference type="GO" id="GO:0046872">
    <property type="term" value="F:metal ion binding"/>
    <property type="evidence" value="ECO:0007669"/>
    <property type="project" value="UniProtKB-UniRule"/>
</dbReference>
<keyword evidence="19" id="KW-1185">Reference proteome</keyword>
<keyword evidence="5 14" id="KW-1003">Cell membrane</keyword>
<feature type="transmembrane region" description="Helical" evidence="15">
    <location>
        <begin position="6"/>
        <end position="27"/>
    </location>
</feature>
<evidence type="ECO:0000256" key="13">
    <source>
        <dbReference type="ARBA" id="ARBA00048390"/>
    </source>
</evidence>
<protein>
    <recommendedName>
        <fullName evidence="4 14">Protoporphyrinogen IX oxidase</fullName>
        <ecNumber evidence="14">1.3.99.-</ecNumber>
    </recommendedName>
</protein>
<evidence type="ECO:0000313" key="17">
    <source>
        <dbReference type="EMBL" id="MFD3227109.1"/>
    </source>
</evidence>
<evidence type="ECO:0000256" key="9">
    <source>
        <dbReference type="ARBA" id="ARBA00022989"/>
    </source>
</evidence>
<dbReference type="EMBL" id="CP002505">
    <property type="protein sequence ID" value="ADW73964.1"/>
    <property type="molecule type" value="Genomic_DNA"/>
</dbReference>
<gene>
    <name evidence="16" type="ordered locus">Rahaq_2356</name>
    <name evidence="17" type="ORF">ACFPK4_26605</name>
</gene>
<comment type="subcellular location">
    <subcellularLocation>
        <location evidence="1">Cell membrane</location>
        <topology evidence="1">Multi-pass membrane protein</topology>
    </subcellularLocation>
</comment>
<dbReference type="GO" id="GO:0005886">
    <property type="term" value="C:plasma membrane"/>
    <property type="evidence" value="ECO:0007669"/>
    <property type="project" value="UniProtKB-SubCell"/>
</dbReference>
<evidence type="ECO:0000256" key="12">
    <source>
        <dbReference type="ARBA" id="ARBA00023136"/>
    </source>
</evidence>
<dbReference type="UniPathway" id="UPA00251">
    <property type="reaction ID" value="UER00324"/>
</dbReference>
<comment type="cofactor">
    <cofactor evidence="14">
        <name>heme b</name>
        <dbReference type="ChEBI" id="CHEBI:60344"/>
    </cofactor>
    <text evidence="14">Binds 1 heme b (iron(II)-protoporphyrin IX) group per subunit.</text>
</comment>
<evidence type="ECO:0000313" key="16">
    <source>
        <dbReference type="EMBL" id="ADW73964.1"/>
    </source>
</evidence>
<keyword evidence="12 14" id="KW-0472">Membrane</keyword>